<gene>
    <name evidence="1" type="ORF">Syun_013984</name>
</gene>
<dbReference type="Proteomes" id="UP001420932">
    <property type="component" value="Unassembled WGS sequence"/>
</dbReference>
<accession>A0AAP0JIP1</accession>
<reference evidence="1 2" key="1">
    <citation type="submission" date="2024-01" db="EMBL/GenBank/DDBJ databases">
        <title>Genome assemblies of Stephania.</title>
        <authorList>
            <person name="Yang L."/>
        </authorList>
    </citation>
    <scope>NUCLEOTIDE SEQUENCE [LARGE SCALE GENOMIC DNA]</scope>
    <source>
        <strain evidence="1">YNDBR</strain>
        <tissue evidence="1">Leaf</tissue>
    </source>
</reference>
<organism evidence="1 2">
    <name type="scientific">Stephania yunnanensis</name>
    <dbReference type="NCBI Taxonomy" id="152371"/>
    <lineage>
        <taxon>Eukaryota</taxon>
        <taxon>Viridiplantae</taxon>
        <taxon>Streptophyta</taxon>
        <taxon>Embryophyta</taxon>
        <taxon>Tracheophyta</taxon>
        <taxon>Spermatophyta</taxon>
        <taxon>Magnoliopsida</taxon>
        <taxon>Ranunculales</taxon>
        <taxon>Menispermaceae</taxon>
        <taxon>Menispermoideae</taxon>
        <taxon>Cissampelideae</taxon>
        <taxon>Stephania</taxon>
    </lineage>
</organism>
<evidence type="ECO:0000313" key="2">
    <source>
        <dbReference type="Proteomes" id="UP001420932"/>
    </source>
</evidence>
<proteinExistence type="predicted"/>
<keyword evidence="2" id="KW-1185">Reference proteome</keyword>
<evidence type="ECO:0000313" key="1">
    <source>
        <dbReference type="EMBL" id="KAK9134654.1"/>
    </source>
</evidence>
<comment type="caution">
    <text evidence="1">The sequence shown here is derived from an EMBL/GenBank/DDBJ whole genome shotgun (WGS) entry which is preliminary data.</text>
</comment>
<sequence>MLWRQVFGPSDALDFVQQHLKVRLLRYKKMLRRQVFGPSDALDFVQQHLKVFGPSDALDFVQQHLKACEFHNVIRQNCFHNLVMKPLYKCVPRIQSECFSKF</sequence>
<protein>
    <submittedName>
        <fullName evidence="1">Uncharacterized protein</fullName>
    </submittedName>
</protein>
<name>A0AAP0JIP1_9MAGN</name>
<dbReference type="AlphaFoldDB" id="A0AAP0JIP1"/>
<dbReference type="EMBL" id="JBBNAF010000006">
    <property type="protein sequence ID" value="KAK9134654.1"/>
    <property type="molecule type" value="Genomic_DNA"/>
</dbReference>